<evidence type="ECO:0000313" key="3">
    <source>
        <dbReference type="Proteomes" id="UP000298416"/>
    </source>
</evidence>
<feature type="compositionally biased region" description="Basic and acidic residues" evidence="1">
    <location>
        <begin position="55"/>
        <end position="85"/>
    </location>
</feature>
<proteinExistence type="predicted"/>
<dbReference type="PANTHER" id="PTHR48227">
    <property type="entry name" value="DNA TOPOISOMERASE 1-LIKE"/>
    <property type="match status" value="1"/>
</dbReference>
<comment type="caution">
    <text evidence="2">The sequence shown here is derived from an EMBL/GenBank/DDBJ whole genome shotgun (WGS) entry which is preliminary data.</text>
</comment>
<evidence type="ECO:0000313" key="2">
    <source>
        <dbReference type="EMBL" id="KAG6422500.1"/>
    </source>
</evidence>
<dbReference type="AlphaFoldDB" id="A0A8X8XYX9"/>
<reference evidence="2" key="1">
    <citation type="submission" date="2018-01" db="EMBL/GenBank/DDBJ databases">
        <authorList>
            <person name="Mao J.F."/>
        </authorList>
    </citation>
    <scope>NUCLEOTIDE SEQUENCE</scope>
    <source>
        <strain evidence="2">Huo1</strain>
        <tissue evidence="2">Leaf</tissue>
    </source>
</reference>
<sequence length="85" mass="9263">MKISARVLSTKPIPLSRAAKLVSRFAAVENGSSSAVSIYLERTSDAFNRLLQSHSKTDGDSPAKKKRKSGESENGRSKKIKKELS</sequence>
<reference evidence="2" key="2">
    <citation type="submission" date="2020-08" db="EMBL/GenBank/DDBJ databases">
        <title>Plant Genome Project.</title>
        <authorList>
            <person name="Zhang R.-G."/>
        </authorList>
    </citation>
    <scope>NUCLEOTIDE SEQUENCE</scope>
    <source>
        <strain evidence="2">Huo1</strain>
        <tissue evidence="2">Leaf</tissue>
    </source>
</reference>
<feature type="region of interest" description="Disordered" evidence="1">
    <location>
        <begin position="50"/>
        <end position="85"/>
    </location>
</feature>
<dbReference type="PANTHER" id="PTHR48227:SF1">
    <property type="entry name" value="DNA LIGASE 1-LIKE"/>
    <property type="match status" value="1"/>
</dbReference>
<protein>
    <submittedName>
        <fullName evidence="2">Uncharacterized protein</fullName>
    </submittedName>
</protein>
<gene>
    <name evidence="2" type="ORF">SASPL_119073</name>
</gene>
<dbReference type="Proteomes" id="UP000298416">
    <property type="component" value="Unassembled WGS sequence"/>
</dbReference>
<name>A0A8X8XYX9_SALSN</name>
<accession>A0A8X8XYX9</accession>
<dbReference type="EMBL" id="PNBA02000006">
    <property type="protein sequence ID" value="KAG6422500.1"/>
    <property type="molecule type" value="Genomic_DNA"/>
</dbReference>
<organism evidence="2">
    <name type="scientific">Salvia splendens</name>
    <name type="common">Scarlet sage</name>
    <dbReference type="NCBI Taxonomy" id="180675"/>
    <lineage>
        <taxon>Eukaryota</taxon>
        <taxon>Viridiplantae</taxon>
        <taxon>Streptophyta</taxon>
        <taxon>Embryophyta</taxon>
        <taxon>Tracheophyta</taxon>
        <taxon>Spermatophyta</taxon>
        <taxon>Magnoliopsida</taxon>
        <taxon>eudicotyledons</taxon>
        <taxon>Gunneridae</taxon>
        <taxon>Pentapetalae</taxon>
        <taxon>asterids</taxon>
        <taxon>lamiids</taxon>
        <taxon>Lamiales</taxon>
        <taxon>Lamiaceae</taxon>
        <taxon>Nepetoideae</taxon>
        <taxon>Mentheae</taxon>
        <taxon>Salviinae</taxon>
        <taxon>Salvia</taxon>
        <taxon>Salvia subgen. Calosphace</taxon>
        <taxon>core Calosphace</taxon>
    </lineage>
</organism>
<evidence type="ECO:0000256" key="1">
    <source>
        <dbReference type="SAM" id="MobiDB-lite"/>
    </source>
</evidence>
<keyword evidence="3" id="KW-1185">Reference proteome</keyword>